<feature type="binding site" evidence="4">
    <location>
        <begin position="80"/>
        <end position="84"/>
    </location>
    <ligand>
        <name>3'-phosphoadenylyl sulfate</name>
        <dbReference type="ChEBI" id="CHEBI:58339"/>
    </ligand>
</feature>
<name>A0A9W9YXN9_9CNID</name>
<proteinExistence type="predicted"/>
<dbReference type="InterPro" id="IPR027417">
    <property type="entry name" value="P-loop_NTPase"/>
</dbReference>
<dbReference type="FunFam" id="3.40.50.300:FF:002997">
    <property type="entry name" value="Sulfotransferase"/>
    <property type="match status" value="1"/>
</dbReference>
<dbReference type="PANTHER" id="PTHR10605">
    <property type="entry name" value="HEPARAN SULFATE SULFOTRANSFERASE"/>
    <property type="match status" value="1"/>
</dbReference>
<dbReference type="Gene3D" id="3.40.50.300">
    <property type="entry name" value="P-loop containing nucleotide triphosphate hydrolases"/>
    <property type="match status" value="2"/>
</dbReference>
<keyword evidence="5" id="KW-1015">Disulfide bond</keyword>
<keyword evidence="1" id="KW-0808">Transferase</keyword>
<dbReference type="AlphaFoldDB" id="A0A9W9YXN9"/>
<comment type="caution">
    <text evidence="7">The sequence shown here is derived from an EMBL/GenBank/DDBJ whole genome shotgun (WGS) entry which is preliminary data.</text>
</comment>
<evidence type="ECO:0000259" key="6">
    <source>
        <dbReference type="Pfam" id="PF00685"/>
    </source>
</evidence>
<evidence type="ECO:0000256" key="1">
    <source>
        <dbReference type="ARBA" id="ARBA00022679"/>
    </source>
</evidence>
<dbReference type="Pfam" id="PF00685">
    <property type="entry name" value="Sulfotransfer_1"/>
    <property type="match status" value="1"/>
</dbReference>
<evidence type="ECO:0000313" key="8">
    <source>
        <dbReference type="Proteomes" id="UP001163046"/>
    </source>
</evidence>
<feature type="active site" description="For sulfotransferase activity" evidence="3">
    <location>
        <position position="80"/>
    </location>
</feature>
<feature type="binding site" evidence="4">
    <location>
        <begin position="249"/>
        <end position="253"/>
    </location>
    <ligand>
        <name>3'-phosphoadenylyl sulfate</name>
        <dbReference type="ChEBI" id="CHEBI:58339"/>
    </ligand>
</feature>
<feature type="binding site" evidence="4">
    <location>
        <position position="163"/>
    </location>
    <ligand>
        <name>3'-phosphoadenylyl sulfate</name>
        <dbReference type="ChEBI" id="CHEBI:58339"/>
    </ligand>
</feature>
<feature type="binding site" evidence="4">
    <location>
        <position position="171"/>
    </location>
    <ligand>
        <name>3'-phosphoadenylyl sulfate</name>
        <dbReference type="ChEBI" id="CHEBI:58339"/>
    </ligand>
</feature>
<feature type="domain" description="Sulfotransferase" evidence="6">
    <location>
        <begin position="71"/>
        <end position="186"/>
    </location>
</feature>
<evidence type="ECO:0000256" key="2">
    <source>
        <dbReference type="ARBA" id="ARBA00023180"/>
    </source>
</evidence>
<gene>
    <name evidence="7" type="ORF">OS493_026448</name>
</gene>
<accession>A0A9W9YXN9</accession>
<protein>
    <recommendedName>
        <fullName evidence="6">Sulfotransferase domain-containing protein</fullName>
    </recommendedName>
</protein>
<evidence type="ECO:0000256" key="3">
    <source>
        <dbReference type="PIRSR" id="PIRSR637359-1"/>
    </source>
</evidence>
<dbReference type="InterPro" id="IPR000863">
    <property type="entry name" value="Sulfotransferase_dom"/>
</dbReference>
<dbReference type="Proteomes" id="UP001163046">
    <property type="component" value="Unassembled WGS sequence"/>
</dbReference>
<dbReference type="SUPFAM" id="SSF52540">
    <property type="entry name" value="P-loop containing nucleoside triphosphate hydrolases"/>
    <property type="match status" value="1"/>
</dbReference>
<reference evidence="7" key="1">
    <citation type="submission" date="2023-01" db="EMBL/GenBank/DDBJ databases">
        <title>Genome assembly of the deep-sea coral Lophelia pertusa.</title>
        <authorList>
            <person name="Herrera S."/>
            <person name="Cordes E."/>
        </authorList>
    </citation>
    <scope>NUCLEOTIDE SEQUENCE</scope>
    <source>
        <strain evidence="7">USNM1676648</strain>
        <tissue evidence="7">Polyp</tissue>
    </source>
</reference>
<evidence type="ECO:0000313" key="7">
    <source>
        <dbReference type="EMBL" id="KAJ7371347.1"/>
    </source>
</evidence>
<keyword evidence="2" id="KW-0325">Glycoprotein</keyword>
<evidence type="ECO:0000256" key="5">
    <source>
        <dbReference type="PIRSR" id="PIRSR637359-3"/>
    </source>
</evidence>
<dbReference type="InterPro" id="IPR037359">
    <property type="entry name" value="NST/OST"/>
</dbReference>
<dbReference type="GO" id="GO:0008467">
    <property type="term" value="F:[heparan sulfate]-glucosamine 3-sulfotransferase activity"/>
    <property type="evidence" value="ECO:0007669"/>
    <property type="project" value="TreeGrafter"/>
</dbReference>
<organism evidence="7 8">
    <name type="scientific">Desmophyllum pertusum</name>
    <dbReference type="NCBI Taxonomy" id="174260"/>
    <lineage>
        <taxon>Eukaryota</taxon>
        <taxon>Metazoa</taxon>
        <taxon>Cnidaria</taxon>
        <taxon>Anthozoa</taxon>
        <taxon>Hexacorallia</taxon>
        <taxon>Scleractinia</taxon>
        <taxon>Caryophylliina</taxon>
        <taxon>Caryophylliidae</taxon>
        <taxon>Desmophyllum</taxon>
    </lineage>
</organism>
<evidence type="ECO:0000256" key="4">
    <source>
        <dbReference type="PIRSR" id="PIRSR637359-2"/>
    </source>
</evidence>
<dbReference type="OrthoDB" id="411451at2759"/>
<dbReference type="PANTHER" id="PTHR10605:SF72">
    <property type="entry name" value="HEPARAN SULFATE 3-O SULFOTRANSFERASE-B, ISOFORM A"/>
    <property type="match status" value="1"/>
</dbReference>
<feature type="disulfide bond" evidence="5">
    <location>
        <begin position="229"/>
        <end position="244"/>
    </location>
</feature>
<keyword evidence="8" id="KW-1185">Reference proteome</keyword>
<sequence length="286" mass="32817">MPFPSRCFGIVVALLIFTIFFAYCLTTWNGNAAKKIPNKDMNSFVELGNVTKINAFVNVMNDGTDVKKRLPKAIIIGSNKSGTRALLVILKMHPDINACSDEVHFFNREENYMRGLEWYRARMPESTADKLTIEKSPGYFITRNVPERVYSMSKDIKLLVIVRDPTIRAISEYTQLAVKANSSLPKFEVESSLSKTQLLRSNWLRRFLNLRPMITEKNFYFNKTKGFPCFIGKIGLHGKKKNGCLKGTKGRKHIAVEDDIVALLQDYYRPFNQALYKLVGRDFHWA</sequence>
<dbReference type="EMBL" id="MU826848">
    <property type="protein sequence ID" value="KAJ7371347.1"/>
    <property type="molecule type" value="Genomic_DNA"/>
</dbReference>